<evidence type="ECO:0000313" key="3">
    <source>
        <dbReference type="EMBL" id="KWX03468.1"/>
    </source>
</evidence>
<evidence type="ECO:0000313" key="6">
    <source>
        <dbReference type="Proteomes" id="UP000070659"/>
    </source>
</evidence>
<dbReference type="Gene3D" id="3.40.190.10">
    <property type="entry name" value="Periplasmic binding protein-like II"/>
    <property type="match status" value="2"/>
</dbReference>
<evidence type="ECO:0000256" key="1">
    <source>
        <dbReference type="ARBA" id="ARBA00008520"/>
    </source>
</evidence>
<dbReference type="InterPro" id="IPR006059">
    <property type="entry name" value="SBP"/>
</dbReference>
<comment type="similarity">
    <text evidence="1">Belongs to the bacterial solute-binding protein 1 family.</text>
</comment>
<dbReference type="AlphaFoldDB" id="A0A132NK13"/>
<gene>
    <name evidence="3" type="ORF">TH66_11225</name>
    <name evidence="4" type="ORF">TR74_05955</name>
</gene>
<evidence type="ECO:0000313" key="5">
    <source>
        <dbReference type="Proteomes" id="UP000070598"/>
    </source>
</evidence>
<dbReference type="PANTHER" id="PTHR43649:SF29">
    <property type="entry name" value="OSMOPROTECTIVE COMPOUNDS-BINDING PROTEIN GGTB"/>
    <property type="match status" value="1"/>
</dbReference>
<dbReference type="EMBL" id="JYIK01000640">
    <property type="protein sequence ID" value="KWX10052.1"/>
    <property type="molecule type" value="Genomic_DNA"/>
</dbReference>
<evidence type="ECO:0000256" key="2">
    <source>
        <dbReference type="ARBA" id="ARBA00022448"/>
    </source>
</evidence>
<evidence type="ECO:0000313" key="4">
    <source>
        <dbReference type="EMBL" id="KWX10052.1"/>
    </source>
</evidence>
<name>A0A132NK13_9ACTN</name>
<sequence length="440" mass="46465">MLSIVLGLALAATACGGSGDSGGSGGAQQGGALQGQRITVAAVWTGAEQDNFKKVLQAFEEKTGAKAEFLATGDNVSTFIGTKIQGGQAPDVVMVPQVGVLQQFARNGWLVPLSADVAKEVDANYAKVWKDLGTVDGKFYGLYFKVANKSTIWYNTQAFQNAGVQPPKTWDEFVRVSQQLADAGTAPMSIGAADGWVLTDWFENVYLSQAGPQKYDQLAKHEIKWTDPSVTKALQTLAELWSKPNFMPGGPQTALQVEFPDSVSQVFSDEPKAAMVYEGDFVAGNIATTGKKVGQDANFFPFPAAPGGSQAPLVSAGDAAVVLKAGKNQQAAQEFVKFLATPDAAKVWATAGGFLSPNKKLDASAYPDDVTRQIAKQLIDAGDAVRFDMSDQAPAAFGGTKGAGEWKILQDFLGNLSDVQGAVQTTAQRLEQEATKAYGS</sequence>
<reference evidence="4 6" key="1">
    <citation type="submission" date="2015-02" db="EMBL/GenBank/DDBJ databases">
        <title>Physiological reanalysis, assessment of diazotrophy, and genome sequences of multiple isolates of Streptomyces thermoautotrophicus.</title>
        <authorList>
            <person name="MacKellar D.C."/>
            <person name="Lieber L."/>
            <person name="Norman J."/>
            <person name="Bolger A."/>
            <person name="Tobin C."/>
            <person name="Murray J.W."/>
            <person name="Prell J."/>
        </authorList>
    </citation>
    <scope>NUCLEOTIDE SEQUENCE [LARGE SCALE GENOMIC DNA]</scope>
    <source>
        <strain evidence="4 6">UBT1</strain>
    </source>
</reference>
<dbReference type="InterPro" id="IPR050490">
    <property type="entry name" value="Bact_solute-bd_prot1"/>
</dbReference>
<comment type="caution">
    <text evidence="4">The sequence shown here is derived from an EMBL/GenBank/DDBJ whole genome shotgun (WGS) entry which is preliminary data.</text>
</comment>
<dbReference type="PANTHER" id="PTHR43649">
    <property type="entry name" value="ARABINOSE-BINDING PROTEIN-RELATED"/>
    <property type="match status" value="1"/>
</dbReference>
<protein>
    <submittedName>
        <fullName evidence="4">Sugar ABC transporter substrate-binding protein</fullName>
    </submittedName>
</protein>
<keyword evidence="2" id="KW-0813">Transport</keyword>
<accession>A0A132NK13</accession>
<dbReference type="EMBL" id="JYIJ01000017">
    <property type="protein sequence ID" value="KWX03468.1"/>
    <property type="molecule type" value="Genomic_DNA"/>
</dbReference>
<reference evidence="5" key="2">
    <citation type="submission" date="2015-02" db="EMBL/GenBank/DDBJ databases">
        <title>Physiological reanalysis, assessment of diazotrophy, and genome sequences of multiple isolates of Streptomyces thermoautotrophicus.</title>
        <authorList>
            <person name="MacKellar D.C."/>
            <person name="Lieber L."/>
            <person name="Norman J."/>
            <person name="Bolger A."/>
            <person name="Tobin C."/>
            <person name="Murray J.W."/>
            <person name="Friesen M."/>
            <person name="Prell J."/>
        </authorList>
    </citation>
    <scope>NUCLEOTIDE SEQUENCE [LARGE SCALE GENOMIC DNA]</scope>
    <source>
        <strain evidence="5">UBT1</strain>
    </source>
</reference>
<dbReference type="PATRIC" id="fig|1469144.8.peg.2771"/>
<dbReference type="Proteomes" id="UP000070659">
    <property type="component" value="Unassembled WGS sequence"/>
</dbReference>
<dbReference type="SUPFAM" id="SSF53850">
    <property type="entry name" value="Periplasmic binding protein-like II"/>
    <property type="match status" value="1"/>
</dbReference>
<proteinExistence type="inferred from homology"/>
<dbReference type="Proteomes" id="UP000070598">
    <property type="component" value="Unassembled WGS sequence"/>
</dbReference>
<dbReference type="Pfam" id="PF01547">
    <property type="entry name" value="SBP_bac_1"/>
    <property type="match status" value="1"/>
</dbReference>
<organism evidence="4 5">
    <name type="scientific">Carbonactinospora thermoautotrophica</name>
    <dbReference type="NCBI Taxonomy" id="1469144"/>
    <lineage>
        <taxon>Bacteria</taxon>
        <taxon>Bacillati</taxon>
        <taxon>Actinomycetota</taxon>
        <taxon>Actinomycetes</taxon>
        <taxon>Kitasatosporales</taxon>
        <taxon>Carbonactinosporaceae</taxon>
        <taxon>Carbonactinospora</taxon>
    </lineage>
</organism>